<protein>
    <submittedName>
        <fullName evidence="3">Homeodomain-like protein</fullName>
    </submittedName>
</protein>
<feature type="region of interest" description="Disordered" evidence="1">
    <location>
        <begin position="668"/>
        <end position="724"/>
    </location>
</feature>
<accession>A0A4Z1PL18</accession>
<evidence type="ECO:0000256" key="1">
    <source>
        <dbReference type="SAM" id="MobiDB-lite"/>
    </source>
</evidence>
<name>A0A4Z1PL18_9PEZI</name>
<keyword evidence="3" id="KW-0371">Homeobox</keyword>
<evidence type="ECO:0000313" key="3">
    <source>
        <dbReference type="EMBL" id="TID26716.1"/>
    </source>
</evidence>
<dbReference type="PANTHER" id="PTHR28079:SF1">
    <property type="entry name" value="RNA POLYMERASE I-SPECIFIC TRANSCRIPTION INITIATION FACTOR RRN5"/>
    <property type="match status" value="1"/>
</dbReference>
<dbReference type="InterPro" id="IPR039601">
    <property type="entry name" value="Rrn5"/>
</dbReference>
<dbReference type="EMBL" id="SNSC02000002">
    <property type="protein sequence ID" value="TID26716.1"/>
    <property type="molecule type" value="Genomic_DNA"/>
</dbReference>
<dbReference type="GO" id="GO:0042790">
    <property type="term" value="P:nucleolar large rRNA transcription by RNA polymerase I"/>
    <property type="evidence" value="ECO:0007669"/>
    <property type="project" value="InterPro"/>
</dbReference>
<organism evidence="3 4">
    <name type="scientific">Venturia nashicola</name>
    <dbReference type="NCBI Taxonomy" id="86259"/>
    <lineage>
        <taxon>Eukaryota</taxon>
        <taxon>Fungi</taxon>
        <taxon>Dikarya</taxon>
        <taxon>Ascomycota</taxon>
        <taxon>Pezizomycotina</taxon>
        <taxon>Dothideomycetes</taxon>
        <taxon>Pleosporomycetidae</taxon>
        <taxon>Venturiales</taxon>
        <taxon>Venturiaceae</taxon>
        <taxon>Venturia</taxon>
    </lineage>
</organism>
<dbReference type="STRING" id="86259.A0A4Z1PL18"/>
<feature type="region of interest" description="Disordered" evidence="1">
    <location>
        <begin position="1"/>
        <end position="60"/>
    </location>
</feature>
<dbReference type="CDD" id="cd00167">
    <property type="entry name" value="SANT"/>
    <property type="match status" value="1"/>
</dbReference>
<dbReference type="InterPro" id="IPR001005">
    <property type="entry name" value="SANT/Myb"/>
</dbReference>
<gene>
    <name evidence="3" type="ORF">E6O75_ATG01209</name>
</gene>
<feature type="region of interest" description="Disordered" evidence="1">
    <location>
        <begin position="236"/>
        <end position="281"/>
    </location>
</feature>
<reference evidence="3 4" key="1">
    <citation type="submission" date="2019-04" db="EMBL/GenBank/DDBJ databases">
        <title>High contiguity whole genome sequence and gene annotation resource for two Venturia nashicola isolates.</title>
        <authorList>
            <person name="Prokchorchik M."/>
            <person name="Won K."/>
            <person name="Lee Y."/>
            <person name="Choi E.D."/>
            <person name="Segonzac C."/>
            <person name="Sohn K.H."/>
        </authorList>
    </citation>
    <scope>NUCLEOTIDE SEQUENCE [LARGE SCALE GENOMIC DNA]</scope>
    <source>
        <strain evidence="3 4">PRI2</strain>
    </source>
</reference>
<dbReference type="PANTHER" id="PTHR28079">
    <property type="entry name" value="RNA POLYMERASE I-SPECIFIC TRANSCRIPTION INITIATION FACTOR RRN5"/>
    <property type="match status" value="1"/>
</dbReference>
<feature type="region of interest" description="Disordered" evidence="1">
    <location>
        <begin position="463"/>
        <end position="483"/>
    </location>
</feature>
<feature type="domain" description="Myb-like" evidence="2">
    <location>
        <begin position="112"/>
        <end position="161"/>
    </location>
</feature>
<feature type="compositionally biased region" description="Polar residues" evidence="1">
    <location>
        <begin position="51"/>
        <end position="60"/>
    </location>
</feature>
<keyword evidence="3" id="KW-0238">DNA-binding</keyword>
<dbReference type="Proteomes" id="UP000298493">
    <property type="component" value="Unassembled WGS sequence"/>
</dbReference>
<dbReference type="GO" id="GO:0000500">
    <property type="term" value="C:RNA polymerase I upstream activating factor complex"/>
    <property type="evidence" value="ECO:0007669"/>
    <property type="project" value="InterPro"/>
</dbReference>
<dbReference type="SMART" id="SM00717">
    <property type="entry name" value="SANT"/>
    <property type="match status" value="1"/>
</dbReference>
<proteinExistence type="predicted"/>
<dbReference type="GO" id="GO:0001181">
    <property type="term" value="F:RNA polymerase I general transcription initiation factor activity"/>
    <property type="evidence" value="ECO:0007669"/>
    <property type="project" value="TreeGrafter"/>
</dbReference>
<dbReference type="InterPro" id="IPR009057">
    <property type="entry name" value="Homeodomain-like_sf"/>
</dbReference>
<comment type="caution">
    <text evidence="3">The sequence shown here is derived from an EMBL/GenBank/DDBJ whole genome shotgun (WGS) entry which is preliminary data.</text>
</comment>
<evidence type="ECO:0000259" key="2">
    <source>
        <dbReference type="SMART" id="SM00717"/>
    </source>
</evidence>
<sequence length="724" mass="81448">MDSGKRDEEENFSDGSEYVPKATPRRRQRTASVERSPKREETAEESSTSTQRPVASKSSQSRLRKYIRLKGCYNDDYRKLLNTTISEAAQIVGDDDLDNLNPMLNLPPSALGGTSWATDEKRIFYHAVARYGRDNLPRIASSLNNKSEQEVRAYCDLMQNSLLQHARSEQGGLKSASHDMYAAIEVSDECLEELDTCADALAWYQFTWEAKQEQKSYGQFWLLDREMADEVTMALSEDGDDDGAASSAGQSESSDSSQNVSAVDSSSRKASRTTSGLRSPEVLNPVPAADFLNLSHFIELSEKVFMNSKDPDWDWRSFQDPGKPDKSYSKLSRAEESPAIFRTAFDDFHRVAVSLTKRIVHAALFQAMSRLRAKDNTERSLASDPRVERRDVLAALEILNLRRNSFEHWATLPRRHKVDWLYQIDADKKSKNRQVTAEEAEKYLRHEGRISHSEVEKMFQAGAAASPGWPDSQDGNSEPNYESVDEMPATLSYEQAVDPYDQYLEFLDLQASQMQERQVWGLLGKDAPGGANSSGVVEAKIPKAIPTIEQGTSSFADWRAWTECCAKWEMEESGTSEDEAVESEDDQSAVEEGVTLSWISIPQTVHTRDLESDPAVEWAERAPGDVRRGGRWNAINVSNGTKRRHSQTVTTGPQTVYEMEIPFRKRHEEFSPGEMEEAQRSLGDEPAWVTQDIPPSDGDHESNRIPSPGESVFEAEEPRFDDSE</sequence>
<dbReference type="SUPFAM" id="SSF46689">
    <property type="entry name" value="Homeodomain-like"/>
    <property type="match status" value="1"/>
</dbReference>
<evidence type="ECO:0000313" key="4">
    <source>
        <dbReference type="Proteomes" id="UP000298493"/>
    </source>
</evidence>
<feature type="compositionally biased region" description="Low complexity" evidence="1">
    <location>
        <begin position="244"/>
        <end position="265"/>
    </location>
</feature>
<dbReference type="GO" id="GO:0006361">
    <property type="term" value="P:transcription initiation at RNA polymerase I promoter"/>
    <property type="evidence" value="ECO:0007669"/>
    <property type="project" value="TreeGrafter"/>
</dbReference>
<dbReference type="Gene3D" id="1.10.10.60">
    <property type="entry name" value="Homeodomain-like"/>
    <property type="match status" value="1"/>
</dbReference>
<keyword evidence="4" id="KW-1185">Reference proteome</keyword>
<dbReference type="AlphaFoldDB" id="A0A4Z1PL18"/>
<dbReference type="GO" id="GO:0000182">
    <property type="term" value="F:rDNA binding"/>
    <property type="evidence" value="ECO:0007669"/>
    <property type="project" value="TreeGrafter"/>
</dbReference>